<evidence type="ECO:0000313" key="2">
    <source>
        <dbReference type="Proteomes" id="UP000054387"/>
    </source>
</evidence>
<dbReference type="CDD" id="cd00865">
    <property type="entry name" value="PEBP_bact_arch"/>
    <property type="match status" value="1"/>
</dbReference>
<dbReference type="NCBIfam" id="TIGR00481">
    <property type="entry name" value="YbhB/YbcL family Raf kinase inhibitor-like protein"/>
    <property type="match status" value="1"/>
</dbReference>
<dbReference type="InterPro" id="IPR036610">
    <property type="entry name" value="PEBP-like_sf"/>
</dbReference>
<protein>
    <submittedName>
        <fullName evidence="1">Phospholipid-binding protein</fullName>
    </submittedName>
</protein>
<reference evidence="1 2" key="1">
    <citation type="submission" date="2015-12" db="EMBL/GenBank/DDBJ databases">
        <title>Haloprofundus marisrubri gen. nov., sp. nov., an extremely halophilic archaeon isolated from the Discovery deep brine-seawater interface in the Red Sea.</title>
        <authorList>
            <person name="Zhang G."/>
            <person name="Stingl U."/>
            <person name="Rashid M."/>
        </authorList>
    </citation>
    <scope>NUCLEOTIDE SEQUENCE [LARGE SCALE GENOMIC DNA]</scope>
    <source>
        <strain evidence="1 2">SB9</strain>
    </source>
</reference>
<accession>A0A0W1RBK5</accession>
<dbReference type="PANTHER" id="PTHR30289:SF1">
    <property type="entry name" value="PEBP (PHOSPHATIDYLETHANOLAMINE-BINDING PROTEIN) FAMILY PROTEIN"/>
    <property type="match status" value="1"/>
</dbReference>
<dbReference type="InterPro" id="IPR008914">
    <property type="entry name" value="PEBP"/>
</dbReference>
<dbReference type="Gene3D" id="3.90.280.10">
    <property type="entry name" value="PEBP-like"/>
    <property type="match status" value="1"/>
</dbReference>
<organism evidence="1 2">
    <name type="scientific">Haloprofundus marisrubri</name>
    <dbReference type="NCBI Taxonomy" id="1514971"/>
    <lineage>
        <taxon>Archaea</taxon>
        <taxon>Methanobacteriati</taxon>
        <taxon>Methanobacteriota</taxon>
        <taxon>Stenosarchaea group</taxon>
        <taxon>Halobacteria</taxon>
        <taxon>Halobacteriales</taxon>
        <taxon>Haloferacaceae</taxon>
        <taxon>Haloprofundus</taxon>
    </lineage>
</organism>
<dbReference type="OrthoDB" id="28720at2157"/>
<name>A0A0W1RBK5_9EURY</name>
<dbReference type="STRING" id="1514971.AUR64_06265"/>
<dbReference type="EMBL" id="LOPU01000016">
    <property type="protein sequence ID" value="KTG10792.1"/>
    <property type="molecule type" value="Genomic_DNA"/>
</dbReference>
<gene>
    <name evidence="1" type="ORF">AUR64_06265</name>
</gene>
<sequence length="153" mass="16999">MPLRLTSPAFDDGESIPDRYGYEHENVNPPLHVEGVPKEAKSLVLVVDDPDAEEPAGKVWDHWLVWNIEAEPLAIPEAWSPGRNDAIEGKNSFGEVGYGGPSPPDRTHRYRFRLYALDTSLSLFAGATKREIEAAMDGHRLEETTLTGTYTPI</sequence>
<comment type="caution">
    <text evidence="1">The sequence shown here is derived from an EMBL/GenBank/DDBJ whole genome shotgun (WGS) entry which is preliminary data.</text>
</comment>
<dbReference type="AlphaFoldDB" id="A0A0W1RBK5"/>
<dbReference type="PANTHER" id="PTHR30289">
    <property type="entry name" value="UNCHARACTERIZED PROTEIN YBCL-RELATED"/>
    <property type="match status" value="1"/>
</dbReference>
<dbReference type="SUPFAM" id="SSF49777">
    <property type="entry name" value="PEBP-like"/>
    <property type="match status" value="1"/>
</dbReference>
<dbReference type="Pfam" id="PF01161">
    <property type="entry name" value="PBP"/>
    <property type="match status" value="1"/>
</dbReference>
<proteinExistence type="predicted"/>
<keyword evidence="2" id="KW-1185">Reference proteome</keyword>
<dbReference type="InterPro" id="IPR005247">
    <property type="entry name" value="YbhB_YbcL/LppC-like"/>
</dbReference>
<dbReference type="RefSeq" id="WP_058580590.1">
    <property type="nucleotide sequence ID" value="NZ_LOPU01000016.1"/>
</dbReference>
<dbReference type="Proteomes" id="UP000054387">
    <property type="component" value="Unassembled WGS sequence"/>
</dbReference>
<evidence type="ECO:0000313" key="1">
    <source>
        <dbReference type="EMBL" id="KTG10792.1"/>
    </source>
</evidence>